<evidence type="ECO:0000313" key="2">
    <source>
        <dbReference type="EMBL" id="TDD28101.1"/>
    </source>
</evidence>
<name>A0A4R4XBQ1_9ACTN</name>
<comment type="caution">
    <text evidence="2">The sequence shown here is derived from an EMBL/GenBank/DDBJ whole genome shotgun (WGS) entry which is preliminary data.</text>
</comment>
<dbReference type="EMBL" id="SMKR01000025">
    <property type="protein sequence ID" value="TDD28101.1"/>
    <property type="molecule type" value="Genomic_DNA"/>
</dbReference>
<organism evidence="2 3">
    <name type="scientific">Kribbella turkmenica</name>
    <dbReference type="NCBI Taxonomy" id="2530375"/>
    <lineage>
        <taxon>Bacteria</taxon>
        <taxon>Bacillati</taxon>
        <taxon>Actinomycetota</taxon>
        <taxon>Actinomycetes</taxon>
        <taxon>Propionibacteriales</taxon>
        <taxon>Kribbellaceae</taxon>
        <taxon>Kribbella</taxon>
    </lineage>
</organism>
<dbReference type="Gene3D" id="2.40.50.100">
    <property type="match status" value="1"/>
</dbReference>
<reference evidence="2 3" key="1">
    <citation type="submission" date="2019-02" db="EMBL/GenBank/DDBJ databases">
        <title>Draft genome sequences of novel Actinobacteria.</title>
        <authorList>
            <person name="Sahin N."/>
            <person name="Ay H."/>
            <person name="Saygin H."/>
        </authorList>
    </citation>
    <scope>NUCLEOTIDE SEQUENCE [LARGE SCALE GENOMIC DNA]</scope>
    <source>
        <strain evidence="2 3">16K104</strain>
    </source>
</reference>
<feature type="domain" description="Transport-associated OB type 1" evidence="1">
    <location>
        <begin position="5"/>
        <end position="49"/>
    </location>
</feature>
<gene>
    <name evidence="2" type="ORF">E1218_08120</name>
</gene>
<dbReference type="InterPro" id="IPR005116">
    <property type="entry name" value="Transp-assoc_OB_typ1"/>
</dbReference>
<protein>
    <submittedName>
        <fullName evidence="2">ABC transporter ATP-binding protein</fullName>
    </submittedName>
</protein>
<keyword evidence="2" id="KW-0547">Nucleotide-binding</keyword>
<dbReference type="AlphaFoldDB" id="A0A4R4XBQ1"/>
<dbReference type="RefSeq" id="WP_165949175.1">
    <property type="nucleotide sequence ID" value="NZ_SMKR01000025.1"/>
</dbReference>
<dbReference type="SUPFAM" id="SSF50331">
    <property type="entry name" value="MOP-like"/>
    <property type="match status" value="1"/>
</dbReference>
<accession>A0A4R4XBQ1</accession>
<sequence length="53" mass="5595">HAHTVRVRLTTTPTGPDTLLADITPAAVADLHLTPGQSLHATLKATEIHSYPS</sequence>
<dbReference type="Proteomes" id="UP000295172">
    <property type="component" value="Unassembled WGS sequence"/>
</dbReference>
<dbReference type="GO" id="GO:0005524">
    <property type="term" value="F:ATP binding"/>
    <property type="evidence" value="ECO:0007669"/>
    <property type="project" value="UniProtKB-KW"/>
</dbReference>
<proteinExistence type="predicted"/>
<keyword evidence="2" id="KW-0067">ATP-binding</keyword>
<evidence type="ECO:0000313" key="3">
    <source>
        <dbReference type="Proteomes" id="UP000295172"/>
    </source>
</evidence>
<feature type="non-terminal residue" evidence="2">
    <location>
        <position position="1"/>
    </location>
</feature>
<evidence type="ECO:0000259" key="1">
    <source>
        <dbReference type="Pfam" id="PF03459"/>
    </source>
</evidence>
<keyword evidence="3" id="KW-1185">Reference proteome</keyword>
<dbReference type="InterPro" id="IPR008995">
    <property type="entry name" value="Mo/tungstate-bd_C_term_dom"/>
</dbReference>
<dbReference type="Pfam" id="PF03459">
    <property type="entry name" value="TOBE"/>
    <property type="match status" value="1"/>
</dbReference>